<evidence type="ECO:0008006" key="8">
    <source>
        <dbReference type="Google" id="ProtNLM"/>
    </source>
</evidence>
<dbReference type="GO" id="GO:0032153">
    <property type="term" value="C:cell division site"/>
    <property type="evidence" value="ECO:0007669"/>
    <property type="project" value="TreeGrafter"/>
</dbReference>
<protein>
    <recommendedName>
        <fullName evidence="8">Pali-domain-containing protein</fullName>
    </recommendedName>
</protein>
<dbReference type="GO" id="GO:0005886">
    <property type="term" value="C:plasma membrane"/>
    <property type="evidence" value="ECO:0007669"/>
    <property type="project" value="InterPro"/>
</dbReference>
<keyword evidence="2 5" id="KW-0812">Transmembrane</keyword>
<feature type="transmembrane region" description="Helical" evidence="5">
    <location>
        <begin position="139"/>
        <end position="163"/>
    </location>
</feature>
<keyword evidence="4 5" id="KW-0472">Membrane</keyword>
<dbReference type="Proteomes" id="UP001385951">
    <property type="component" value="Unassembled WGS sequence"/>
</dbReference>
<dbReference type="PANTHER" id="PTHR28013">
    <property type="entry name" value="PROTEIN DCV1-RELATED"/>
    <property type="match status" value="1"/>
</dbReference>
<proteinExistence type="predicted"/>
<comment type="caution">
    <text evidence="6">The sequence shown here is derived from an EMBL/GenBank/DDBJ whole genome shotgun (WGS) entry which is preliminary data.</text>
</comment>
<feature type="transmembrane region" description="Helical" evidence="5">
    <location>
        <begin position="36"/>
        <end position="59"/>
    </location>
</feature>
<dbReference type="EMBL" id="JASBNA010000005">
    <property type="protein sequence ID" value="KAK7691753.1"/>
    <property type="molecule type" value="Genomic_DNA"/>
</dbReference>
<keyword evidence="7" id="KW-1185">Reference proteome</keyword>
<evidence type="ECO:0000256" key="1">
    <source>
        <dbReference type="ARBA" id="ARBA00004141"/>
    </source>
</evidence>
<dbReference type="InterPro" id="IPR051380">
    <property type="entry name" value="pH-response_reg_palI/RIM9"/>
</dbReference>
<feature type="transmembrane region" description="Helical" evidence="5">
    <location>
        <begin position="217"/>
        <end position="239"/>
    </location>
</feature>
<sequence length="250" mass="27231">MSAHLQNPRHSHQSHHAHHHHHHPARPLVAYRGTSIFAFLFLLASFVLFLLVAISIPIIKPIYLFIFDFGVQEGQPQTSIATDIRFGVWGFCASSNLNLPTVFENDGSCTSPRLGYDIPEDLLALTGHPELANSVLKGLTVLLVLHPVCAGLAFLGMFTSLFLASHCMSILSLLITVVTAIVSSVVLAADLALTIVARDRVSNLTSGIVTVGWGNGVWMVVAGVACTWFSVILLSAVACRCCGYRKYYRY</sequence>
<reference evidence="6 7" key="1">
    <citation type="submission" date="2022-09" db="EMBL/GenBank/DDBJ databases">
        <authorList>
            <person name="Palmer J.M."/>
        </authorList>
    </citation>
    <scope>NUCLEOTIDE SEQUENCE [LARGE SCALE GENOMIC DNA]</scope>
    <source>
        <strain evidence="6 7">DSM 7382</strain>
    </source>
</reference>
<dbReference type="GO" id="GO:0035838">
    <property type="term" value="C:growing cell tip"/>
    <property type="evidence" value="ECO:0007669"/>
    <property type="project" value="TreeGrafter"/>
</dbReference>
<dbReference type="InterPro" id="IPR009571">
    <property type="entry name" value="SUR7/Rim9-like_fungi"/>
</dbReference>
<evidence type="ECO:0000256" key="2">
    <source>
        <dbReference type="ARBA" id="ARBA00022692"/>
    </source>
</evidence>
<evidence type="ECO:0000256" key="4">
    <source>
        <dbReference type="ARBA" id="ARBA00023136"/>
    </source>
</evidence>
<keyword evidence="3 5" id="KW-1133">Transmembrane helix</keyword>
<evidence type="ECO:0000256" key="3">
    <source>
        <dbReference type="ARBA" id="ARBA00022989"/>
    </source>
</evidence>
<evidence type="ECO:0000256" key="5">
    <source>
        <dbReference type="SAM" id="Phobius"/>
    </source>
</evidence>
<gene>
    <name evidence="6" type="ORF">QCA50_005154</name>
</gene>
<dbReference type="Pfam" id="PF06687">
    <property type="entry name" value="SUR7"/>
    <property type="match status" value="1"/>
</dbReference>
<name>A0AAW0GE46_9APHY</name>
<comment type="subcellular location">
    <subcellularLocation>
        <location evidence="1">Membrane</location>
        <topology evidence="1">Multi-pass membrane protein</topology>
    </subcellularLocation>
</comment>
<dbReference type="AlphaFoldDB" id="A0AAW0GE46"/>
<feature type="transmembrane region" description="Helical" evidence="5">
    <location>
        <begin position="170"/>
        <end position="197"/>
    </location>
</feature>
<organism evidence="6 7">
    <name type="scientific">Cerrena zonata</name>
    <dbReference type="NCBI Taxonomy" id="2478898"/>
    <lineage>
        <taxon>Eukaryota</taxon>
        <taxon>Fungi</taxon>
        <taxon>Dikarya</taxon>
        <taxon>Basidiomycota</taxon>
        <taxon>Agaricomycotina</taxon>
        <taxon>Agaricomycetes</taxon>
        <taxon>Polyporales</taxon>
        <taxon>Cerrenaceae</taxon>
        <taxon>Cerrena</taxon>
    </lineage>
</organism>
<evidence type="ECO:0000313" key="7">
    <source>
        <dbReference type="Proteomes" id="UP001385951"/>
    </source>
</evidence>
<evidence type="ECO:0000313" key="6">
    <source>
        <dbReference type="EMBL" id="KAK7691753.1"/>
    </source>
</evidence>
<accession>A0AAW0GE46</accession>
<dbReference type="PANTHER" id="PTHR28013:SF3">
    <property type="entry name" value="PROTEIN DCV1-RELATED"/>
    <property type="match status" value="1"/>
</dbReference>